<feature type="domain" description="6-hydroxymethylpterin diphosphokinase MptE-like" evidence="1">
    <location>
        <begin position="40"/>
        <end position="193"/>
    </location>
</feature>
<gene>
    <name evidence="2" type="ORF">FB550_108155</name>
</gene>
<evidence type="ECO:0000259" key="1">
    <source>
        <dbReference type="Pfam" id="PF01973"/>
    </source>
</evidence>
<proteinExistence type="predicted"/>
<evidence type="ECO:0000313" key="3">
    <source>
        <dbReference type="Proteomes" id="UP000319671"/>
    </source>
</evidence>
<accession>A0A561D6E1</accession>
<name>A0A561D6E1_9BACI</name>
<dbReference type="InterPro" id="IPR002826">
    <property type="entry name" value="MptE-like"/>
</dbReference>
<reference evidence="2 3" key="1">
    <citation type="submission" date="2019-06" db="EMBL/GenBank/DDBJ databases">
        <title>Sorghum-associated microbial communities from plants grown in Nebraska, USA.</title>
        <authorList>
            <person name="Schachtman D."/>
        </authorList>
    </citation>
    <scope>NUCLEOTIDE SEQUENCE [LARGE SCALE GENOMIC DNA]</scope>
    <source>
        <strain evidence="2 3">2482</strain>
    </source>
</reference>
<protein>
    <submittedName>
        <fullName evidence="2">Uncharacterized protein DUF115</fullName>
    </submittedName>
</protein>
<sequence>MLNIAKTTVNNVLSFIIWRWKNHLRIPLINRRLSKLQKKVGVFKDIHIGESCFIIGNGPSLTGRDLNRIDGLPSFSSNRINLILDRTNWKPYYYTISDSSMANKFFKEVNSMEKKQLFAVVTNYGYDTLKRYFNTDNIFLRSYRKKDNNGLPNFSNDISKKTFTQATVTYVNIQLATYMGFKKIYLIGVDNNYALKRKEDGTYEVNKELLGKDHFDSNYYNSWFDDKLKPSTNTDLMTNAFIAAKNYCDKNGIEIYNATRGGNLEVFPRVNFDDLFDDDGKFIGVSTEFKRQGLA</sequence>
<dbReference type="AlphaFoldDB" id="A0A561D6E1"/>
<organism evidence="2 3">
    <name type="scientific">Neobacillus bataviensis</name>
    <dbReference type="NCBI Taxonomy" id="220685"/>
    <lineage>
        <taxon>Bacteria</taxon>
        <taxon>Bacillati</taxon>
        <taxon>Bacillota</taxon>
        <taxon>Bacilli</taxon>
        <taxon>Bacillales</taxon>
        <taxon>Bacillaceae</taxon>
        <taxon>Neobacillus</taxon>
    </lineage>
</organism>
<comment type="caution">
    <text evidence="2">The sequence shown here is derived from an EMBL/GenBank/DDBJ whole genome shotgun (WGS) entry which is preliminary data.</text>
</comment>
<dbReference type="Proteomes" id="UP000319671">
    <property type="component" value="Unassembled WGS sequence"/>
</dbReference>
<keyword evidence="3" id="KW-1185">Reference proteome</keyword>
<dbReference type="Gene3D" id="3.90.1480.10">
    <property type="entry name" value="Alpha-2,3-sialyltransferase"/>
    <property type="match status" value="1"/>
</dbReference>
<dbReference type="Pfam" id="PF01973">
    <property type="entry name" value="MptE-like"/>
    <property type="match status" value="1"/>
</dbReference>
<dbReference type="EMBL" id="VIVN01000008">
    <property type="protein sequence ID" value="TWD98900.1"/>
    <property type="molecule type" value="Genomic_DNA"/>
</dbReference>
<dbReference type="RefSeq" id="WP_186446507.1">
    <property type="nucleotide sequence ID" value="NZ_VIVN01000008.1"/>
</dbReference>
<evidence type="ECO:0000313" key="2">
    <source>
        <dbReference type="EMBL" id="TWD98900.1"/>
    </source>
</evidence>